<dbReference type="AlphaFoldDB" id="A0AAN6LZM2"/>
<organism evidence="2 3">
    <name type="scientific">Pseudopithomyces chartarum</name>
    <dbReference type="NCBI Taxonomy" id="1892770"/>
    <lineage>
        <taxon>Eukaryota</taxon>
        <taxon>Fungi</taxon>
        <taxon>Dikarya</taxon>
        <taxon>Ascomycota</taxon>
        <taxon>Pezizomycotina</taxon>
        <taxon>Dothideomycetes</taxon>
        <taxon>Pleosporomycetidae</taxon>
        <taxon>Pleosporales</taxon>
        <taxon>Massarineae</taxon>
        <taxon>Didymosphaeriaceae</taxon>
        <taxon>Pseudopithomyces</taxon>
    </lineage>
</organism>
<evidence type="ECO:0000256" key="1">
    <source>
        <dbReference type="SAM" id="SignalP"/>
    </source>
</evidence>
<reference evidence="2 3" key="1">
    <citation type="submission" date="2021-02" db="EMBL/GenBank/DDBJ databases">
        <title>Genome assembly of Pseudopithomyces chartarum.</title>
        <authorList>
            <person name="Jauregui R."/>
            <person name="Singh J."/>
            <person name="Voisey C."/>
        </authorList>
    </citation>
    <scope>NUCLEOTIDE SEQUENCE [LARGE SCALE GENOMIC DNA]</scope>
    <source>
        <strain evidence="2 3">AGR01</strain>
    </source>
</reference>
<keyword evidence="1" id="KW-0732">Signal</keyword>
<keyword evidence="3" id="KW-1185">Reference proteome</keyword>
<dbReference type="EMBL" id="WVTA01000007">
    <property type="protein sequence ID" value="KAK3208269.1"/>
    <property type="molecule type" value="Genomic_DNA"/>
</dbReference>
<feature type="signal peptide" evidence="1">
    <location>
        <begin position="1"/>
        <end position="18"/>
    </location>
</feature>
<comment type="caution">
    <text evidence="2">The sequence shown here is derived from an EMBL/GenBank/DDBJ whole genome shotgun (WGS) entry which is preliminary data.</text>
</comment>
<name>A0AAN6LZM2_9PLEO</name>
<accession>A0AAN6LZM2</accession>
<proteinExistence type="predicted"/>
<evidence type="ECO:0000313" key="3">
    <source>
        <dbReference type="Proteomes" id="UP001280581"/>
    </source>
</evidence>
<evidence type="ECO:0000313" key="2">
    <source>
        <dbReference type="EMBL" id="KAK3208269.1"/>
    </source>
</evidence>
<sequence length="218" mass="23499">MVPTKSLLFTTILSTALALPTPSPQQQESTDYTITPNQIIRIAPTTVACPRDLPYLSECADAKTAAPALTAAFEKYNITSPNTRAALIATMIYESGSFRYNHNHFPAPGRPGQGTRNMQMATYNEKYATDLFGAAAVAKAKEVGTQEAVEDRVLALVQGDEESFGSAAWLLKGCDASIEEGLATGEMSGWDAYLTECIGTEHGEDRDVAWEKAKEVLA</sequence>
<gene>
    <name evidence="2" type="ORF">GRF29_77g152069</name>
</gene>
<protein>
    <submittedName>
        <fullName evidence="2">Uncharacterized protein</fullName>
    </submittedName>
</protein>
<feature type="chain" id="PRO_5043035005" evidence="1">
    <location>
        <begin position="19"/>
        <end position="218"/>
    </location>
</feature>
<dbReference type="Proteomes" id="UP001280581">
    <property type="component" value="Unassembled WGS sequence"/>
</dbReference>